<evidence type="ECO:0000256" key="15">
    <source>
        <dbReference type="ARBA" id="ARBA00032395"/>
    </source>
</evidence>
<dbReference type="PANTHER" id="PTHR13178:SF0">
    <property type="entry name" value="NADH DEHYDROGENASE [UBIQUINONE] 1 BETA SUBCOMPLEX SUBUNIT 5, MITOCHONDRIAL"/>
    <property type="match status" value="1"/>
</dbReference>
<dbReference type="AlphaFoldDB" id="A0A8J9W5Q5"/>
<keyword evidence="9" id="KW-0999">Mitochondrion inner membrane</keyword>
<comment type="subunit">
    <text evidence="4">Complex I is composed of 45 different subunits.</text>
</comment>
<evidence type="ECO:0000256" key="13">
    <source>
        <dbReference type="ARBA" id="ARBA00023128"/>
    </source>
</evidence>
<evidence type="ECO:0000256" key="11">
    <source>
        <dbReference type="ARBA" id="ARBA00022982"/>
    </source>
</evidence>
<evidence type="ECO:0000256" key="4">
    <source>
        <dbReference type="ARBA" id="ARBA00011533"/>
    </source>
</evidence>
<evidence type="ECO:0000313" key="18">
    <source>
        <dbReference type="Proteomes" id="UP000838412"/>
    </source>
</evidence>
<evidence type="ECO:0000256" key="9">
    <source>
        <dbReference type="ARBA" id="ARBA00022792"/>
    </source>
</evidence>
<name>A0A8J9W5Q5_BRALA</name>
<keyword evidence="18" id="KW-1185">Reference proteome</keyword>
<dbReference type="EMBL" id="OV696696">
    <property type="protein sequence ID" value="CAH1240213.1"/>
    <property type="molecule type" value="Genomic_DNA"/>
</dbReference>
<gene>
    <name evidence="17" type="primary">NDUFB5</name>
    <name evidence="17" type="ORF">BLAG_LOCUS4241</name>
</gene>
<keyword evidence="8" id="KW-0812">Transmembrane</keyword>
<evidence type="ECO:0000256" key="2">
    <source>
        <dbReference type="ARBA" id="ARBA00004434"/>
    </source>
</evidence>
<evidence type="ECO:0000256" key="8">
    <source>
        <dbReference type="ARBA" id="ARBA00022692"/>
    </source>
</evidence>
<evidence type="ECO:0000313" key="17">
    <source>
        <dbReference type="EMBL" id="CAH1240213.1"/>
    </source>
</evidence>
<keyword evidence="11" id="KW-0249">Electron transport</keyword>
<keyword evidence="14" id="KW-0472">Membrane</keyword>
<evidence type="ECO:0000256" key="12">
    <source>
        <dbReference type="ARBA" id="ARBA00022989"/>
    </source>
</evidence>
<keyword evidence="7" id="KW-0679">Respiratory chain</keyword>
<keyword evidence="13" id="KW-0496">Mitochondrion</keyword>
<comment type="similarity">
    <text evidence="3">Belongs to the complex I NDUFB5 subunit family.</text>
</comment>
<dbReference type="PANTHER" id="PTHR13178">
    <property type="entry name" value="NADH-UBIQUINONE OXIDOREDUCTASE SGDH SUBUNIT"/>
    <property type="match status" value="1"/>
</dbReference>
<comment type="function">
    <text evidence="1">Accessory subunit of the mitochondrial membrane respiratory chain NADH dehydrogenase (Complex I), that is believed not to be involved in catalysis. Complex I functions in the transfer of electrons from NADH to the respiratory chain. The immediate electron acceptor for the enzyme is believed to be ubiquinone.</text>
</comment>
<accession>A0A8J9W5Q5</accession>
<evidence type="ECO:0000256" key="14">
    <source>
        <dbReference type="ARBA" id="ARBA00023136"/>
    </source>
</evidence>
<keyword evidence="6" id="KW-0813">Transport</keyword>
<dbReference type="InterPro" id="IPR019173">
    <property type="entry name" value="NADH_UbQ_OxRdtase_B5_su"/>
</dbReference>
<evidence type="ECO:0000256" key="1">
    <source>
        <dbReference type="ARBA" id="ARBA00003195"/>
    </source>
</evidence>
<dbReference type="Pfam" id="PF09781">
    <property type="entry name" value="NDUF_B5"/>
    <property type="match status" value="1"/>
</dbReference>
<protein>
    <recommendedName>
        <fullName evidence="5">NADH dehydrogenase [ubiquinone] 1 beta subcomplex subunit 5, mitochondrial</fullName>
    </recommendedName>
    <alternativeName>
        <fullName evidence="16">Complex I-SGDH</fullName>
    </alternativeName>
    <alternativeName>
        <fullName evidence="15">NADH-ubiquinone oxidoreductase SGDH subunit</fullName>
    </alternativeName>
</protein>
<evidence type="ECO:0000256" key="7">
    <source>
        <dbReference type="ARBA" id="ARBA00022660"/>
    </source>
</evidence>
<keyword evidence="10" id="KW-0809">Transit peptide</keyword>
<evidence type="ECO:0000256" key="10">
    <source>
        <dbReference type="ARBA" id="ARBA00022946"/>
    </source>
</evidence>
<dbReference type="GO" id="GO:0005743">
    <property type="term" value="C:mitochondrial inner membrane"/>
    <property type="evidence" value="ECO:0007669"/>
    <property type="project" value="UniProtKB-SubCell"/>
</dbReference>
<reference evidence="17" key="1">
    <citation type="submission" date="2022-01" db="EMBL/GenBank/DDBJ databases">
        <authorList>
            <person name="Braso-Vives M."/>
        </authorList>
    </citation>
    <scope>NUCLEOTIDE SEQUENCE</scope>
</reference>
<comment type="subcellular location">
    <subcellularLocation>
        <location evidence="2">Mitochondrion inner membrane</location>
        <topology evidence="2">Single-pass membrane protein</topology>
    </subcellularLocation>
</comment>
<evidence type="ECO:0000256" key="6">
    <source>
        <dbReference type="ARBA" id="ARBA00022448"/>
    </source>
</evidence>
<proteinExistence type="inferred from homology"/>
<dbReference type="OrthoDB" id="9995605at2759"/>
<dbReference type="Proteomes" id="UP000838412">
    <property type="component" value="Chromosome 11"/>
</dbReference>
<organism evidence="17 18">
    <name type="scientific">Branchiostoma lanceolatum</name>
    <name type="common">Common lancelet</name>
    <name type="synonym">Amphioxus lanceolatum</name>
    <dbReference type="NCBI Taxonomy" id="7740"/>
    <lineage>
        <taxon>Eukaryota</taxon>
        <taxon>Metazoa</taxon>
        <taxon>Chordata</taxon>
        <taxon>Cephalochordata</taxon>
        <taxon>Leptocardii</taxon>
        <taxon>Amphioxiformes</taxon>
        <taxon>Branchiostomatidae</taxon>
        <taxon>Branchiostoma</taxon>
    </lineage>
</organism>
<evidence type="ECO:0000256" key="16">
    <source>
        <dbReference type="ARBA" id="ARBA00032550"/>
    </source>
</evidence>
<sequence>MYFSSGPAELSEIPEDYEPEEYEYHEHPITRFIVRHMTTDYQENYEKMCAKIALETEKMEWRQKQKMVNYLMQERGDGLYYYIPMTPTEVIDYSPKSDPDQ</sequence>
<keyword evidence="12" id="KW-1133">Transmembrane helix</keyword>
<evidence type="ECO:0000256" key="3">
    <source>
        <dbReference type="ARBA" id="ARBA00007152"/>
    </source>
</evidence>
<evidence type="ECO:0000256" key="5">
    <source>
        <dbReference type="ARBA" id="ARBA00015175"/>
    </source>
</evidence>